<dbReference type="Proteomes" id="UP001153678">
    <property type="component" value="Unassembled WGS sequence"/>
</dbReference>
<reference evidence="2" key="1">
    <citation type="submission" date="2022-08" db="EMBL/GenBank/DDBJ databases">
        <authorList>
            <person name="Kallberg Y."/>
            <person name="Tangrot J."/>
            <person name="Rosling A."/>
        </authorList>
    </citation>
    <scope>NUCLEOTIDE SEQUENCE</scope>
    <source>
        <strain evidence="2">Wild A</strain>
    </source>
</reference>
<feature type="compositionally biased region" description="Polar residues" evidence="1">
    <location>
        <begin position="11"/>
        <end position="25"/>
    </location>
</feature>
<evidence type="ECO:0000256" key="1">
    <source>
        <dbReference type="SAM" id="MobiDB-lite"/>
    </source>
</evidence>
<proteinExistence type="predicted"/>
<evidence type="ECO:0000313" key="2">
    <source>
        <dbReference type="EMBL" id="CAI2196926.1"/>
    </source>
</evidence>
<feature type="non-terminal residue" evidence="2">
    <location>
        <position position="47"/>
    </location>
</feature>
<accession>A0A9W4T918</accession>
<feature type="non-terminal residue" evidence="2">
    <location>
        <position position="1"/>
    </location>
</feature>
<sequence>IVPRDTVEYISKSSQQDIRQNTSSKSSEIGLLMGIQRGNNIRRIDLD</sequence>
<dbReference type="EMBL" id="CAMKVN010015268">
    <property type="protein sequence ID" value="CAI2196926.1"/>
    <property type="molecule type" value="Genomic_DNA"/>
</dbReference>
<evidence type="ECO:0000313" key="3">
    <source>
        <dbReference type="Proteomes" id="UP001153678"/>
    </source>
</evidence>
<gene>
    <name evidence="2" type="ORF">FWILDA_LOCUS17821</name>
</gene>
<keyword evidence="3" id="KW-1185">Reference proteome</keyword>
<protein>
    <submittedName>
        <fullName evidence="2">1190_t:CDS:1</fullName>
    </submittedName>
</protein>
<feature type="region of interest" description="Disordered" evidence="1">
    <location>
        <begin position="1"/>
        <end position="25"/>
    </location>
</feature>
<name>A0A9W4T918_9GLOM</name>
<dbReference type="AlphaFoldDB" id="A0A9W4T918"/>
<comment type="caution">
    <text evidence="2">The sequence shown here is derived from an EMBL/GenBank/DDBJ whole genome shotgun (WGS) entry which is preliminary data.</text>
</comment>
<organism evidence="2 3">
    <name type="scientific">Funneliformis geosporum</name>
    <dbReference type="NCBI Taxonomy" id="1117311"/>
    <lineage>
        <taxon>Eukaryota</taxon>
        <taxon>Fungi</taxon>
        <taxon>Fungi incertae sedis</taxon>
        <taxon>Mucoromycota</taxon>
        <taxon>Glomeromycotina</taxon>
        <taxon>Glomeromycetes</taxon>
        <taxon>Glomerales</taxon>
        <taxon>Glomeraceae</taxon>
        <taxon>Funneliformis</taxon>
    </lineage>
</organism>